<protein>
    <submittedName>
        <fullName evidence="1">Uncharacterized protein</fullName>
    </submittedName>
</protein>
<evidence type="ECO:0000313" key="2">
    <source>
        <dbReference type="Proteomes" id="UP001281147"/>
    </source>
</evidence>
<name>A0ACC3NJP0_9PEZI</name>
<reference evidence="1" key="1">
    <citation type="submission" date="2023-07" db="EMBL/GenBank/DDBJ databases">
        <title>Black Yeasts Isolated from many extreme environments.</title>
        <authorList>
            <person name="Coleine C."/>
            <person name="Stajich J.E."/>
            <person name="Selbmann L."/>
        </authorList>
    </citation>
    <scope>NUCLEOTIDE SEQUENCE</scope>
    <source>
        <strain evidence="1">CCFEE 5714</strain>
    </source>
</reference>
<sequence>MAGTRSSTRQNQNSSPQSEKSAGGNKRKAEDSSPAGTKAKRGRPSKQQKTLEETIAPTDEDNAADDAEVPDVEADIPETKDAEMDDAEANGEEDKEEAKAEDGEAADRAETTKPEDDLKNAFDQVKADDNDQGTTSKEEIKEDTATANGDVQADAVEEDKKRDDAMPSNILEKGIIYFFTRGRVGTENPDSVQDLQRSYFVLRPLPDGAKITDGAIQDVGNNRLCALPKKVWPKSPRDRFMVFVEKAKTTMDTLKEEFFQGSEYSTKTTGTRHTPEVTPLGEGVYAITSTGGGRGTTHLAYMLTIPTELGEVQKDVGLAAKGSFVISLKNPESSQPANAQLPQGPGYPKEFIEEFGGRGWGPVQPKYLDYANAQMLLIGENFDSSANLEPTAKDEKDDAKNTPQEELEKLEEEDESRIEHLKGDDAIFADLGISSKDYPKVMTTW</sequence>
<gene>
    <name evidence="1" type="ORF">LTR37_005429</name>
</gene>
<proteinExistence type="predicted"/>
<dbReference type="EMBL" id="JAUTXU010000034">
    <property type="protein sequence ID" value="KAK3718003.1"/>
    <property type="molecule type" value="Genomic_DNA"/>
</dbReference>
<accession>A0ACC3NJP0</accession>
<evidence type="ECO:0000313" key="1">
    <source>
        <dbReference type="EMBL" id="KAK3718003.1"/>
    </source>
</evidence>
<organism evidence="1 2">
    <name type="scientific">Vermiconidia calcicola</name>
    <dbReference type="NCBI Taxonomy" id="1690605"/>
    <lineage>
        <taxon>Eukaryota</taxon>
        <taxon>Fungi</taxon>
        <taxon>Dikarya</taxon>
        <taxon>Ascomycota</taxon>
        <taxon>Pezizomycotina</taxon>
        <taxon>Dothideomycetes</taxon>
        <taxon>Dothideomycetidae</taxon>
        <taxon>Mycosphaerellales</taxon>
        <taxon>Extremaceae</taxon>
        <taxon>Vermiconidia</taxon>
    </lineage>
</organism>
<comment type="caution">
    <text evidence="1">The sequence shown here is derived from an EMBL/GenBank/DDBJ whole genome shotgun (WGS) entry which is preliminary data.</text>
</comment>
<dbReference type="Proteomes" id="UP001281147">
    <property type="component" value="Unassembled WGS sequence"/>
</dbReference>
<keyword evidence="2" id="KW-1185">Reference proteome</keyword>